<accession>A0A1M4DZ61</accession>
<keyword evidence="2" id="KW-0723">Serine/threonine-protein kinase</keyword>
<evidence type="ECO:0000256" key="1">
    <source>
        <dbReference type="SAM" id="Phobius"/>
    </source>
</evidence>
<reference evidence="2" key="1">
    <citation type="submission" date="2016-04" db="EMBL/GenBank/DDBJ databases">
        <authorList>
            <person name="Evans L.H."/>
            <person name="Alamgir A."/>
            <person name="Owens N."/>
            <person name="Weber N.D."/>
            <person name="Virtaneva K."/>
            <person name="Barbian K."/>
            <person name="Babar A."/>
            <person name="Rosenke K."/>
        </authorList>
    </citation>
    <scope>NUCLEOTIDE SEQUENCE</scope>
    <source>
        <strain evidence="2">Nono1</strain>
    </source>
</reference>
<dbReference type="EMBL" id="LT559118">
    <property type="protein sequence ID" value="SBO91837.1"/>
    <property type="molecule type" value="Genomic_DNA"/>
</dbReference>
<dbReference type="Gene3D" id="1.10.510.10">
    <property type="entry name" value="Transferase(Phosphotransferase) domain 1"/>
    <property type="match status" value="1"/>
</dbReference>
<dbReference type="RefSeq" id="WP_225271181.1">
    <property type="nucleotide sequence ID" value="NZ_CP084058.1"/>
</dbReference>
<keyword evidence="2" id="KW-0808">Transferase</keyword>
<proteinExistence type="predicted"/>
<organism evidence="2">
    <name type="scientific">Nonomuraea gerenzanensis</name>
    <dbReference type="NCBI Taxonomy" id="93944"/>
    <lineage>
        <taxon>Bacteria</taxon>
        <taxon>Bacillati</taxon>
        <taxon>Actinomycetota</taxon>
        <taxon>Actinomycetes</taxon>
        <taxon>Streptosporangiales</taxon>
        <taxon>Streptosporangiaceae</taxon>
        <taxon>Nonomuraea</taxon>
    </lineage>
</organism>
<dbReference type="GO" id="GO:0004674">
    <property type="term" value="F:protein serine/threonine kinase activity"/>
    <property type="evidence" value="ECO:0007669"/>
    <property type="project" value="UniProtKB-KW"/>
</dbReference>
<sequence>MEFQGWSDGLALRPRDYLGKGQTLAAAVRAAGPLRDEALHLFALGSATTMARLHLGGIAGLRLSPGNVMIGPRGQVVFAPGPRDSVFPAHDVADWAGVVVFAATGREPDQGADLDRLLPALRAVIEECRRSDAASRPSAVDLVRILLGQGAHGATVHELLLEAERRTRPEEPAPYAEHVVPTPFWRKPAYLTGVAIGIALVAGAAGAVLMISDRGSAAERSASDVVGAVGRRTATFRQVFAETSSGRAVAEGRLSFDPGAPATSYEMKVACGNDPQRTSVSLVGSRGVAGGVVFDADHPPVESCVQRTAGTVRELSSPRTLKGLIDAAGSGVTSAPAAGNGRTYTGSAPAHRVRGEEGRTTYAGLPAEGPVRFTLQVDGRGLPVRLLLRLESRGGVSQTVETVYRDWRPFEAIKGETSNG</sequence>
<keyword evidence="1" id="KW-1133">Transmembrane helix</keyword>
<feature type="transmembrane region" description="Helical" evidence="1">
    <location>
        <begin position="189"/>
        <end position="211"/>
    </location>
</feature>
<keyword evidence="1" id="KW-0812">Transmembrane</keyword>
<keyword evidence="1" id="KW-0472">Membrane</keyword>
<dbReference type="SUPFAM" id="SSF56112">
    <property type="entry name" value="Protein kinase-like (PK-like)"/>
    <property type="match status" value="1"/>
</dbReference>
<name>A0A1M4DZ61_9ACTN</name>
<keyword evidence="2" id="KW-0418">Kinase</keyword>
<evidence type="ECO:0000313" key="2">
    <source>
        <dbReference type="EMBL" id="SBO91837.1"/>
    </source>
</evidence>
<gene>
    <name evidence="2" type="ORF">BN4615_P1351</name>
</gene>
<protein>
    <submittedName>
        <fullName evidence="2">Serine/threonine protein kinase</fullName>
    </submittedName>
</protein>
<dbReference type="AlphaFoldDB" id="A0A1M4DZ61"/>
<dbReference type="InterPro" id="IPR011009">
    <property type="entry name" value="Kinase-like_dom_sf"/>
</dbReference>